<evidence type="ECO:0000256" key="1">
    <source>
        <dbReference type="SAM" id="MobiDB-lite"/>
    </source>
</evidence>
<protein>
    <submittedName>
        <fullName evidence="2">Uncharacterized protein</fullName>
    </submittedName>
</protein>
<evidence type="ECO:0000313" key="2">
    <source>
        <dbReference type="EMBL" id="PVH91790.1"/>
    </source>
</evidence>
<feature type="region of interest" description="Disordered" evidence="1">
    <location>
        <begin position="95"/>
        <end position="114"/>
    </location>
</feature>
<reference evidence="2 3" key="1">
    <citation type="journal article" date="2018" name="Sci. Rep.">
        <title>Comparative genomics provides insights into the lifestyle and reveals functional heterogeneity of dark septate endophytic fungi.</title>
        <authorList>
            <person name="Knapp D.G."/>
            <person name="Nemeth J.B."/>
            <person name="Barry K."/>
            <person name="Hainaut M."/>
            <person name="Henrissat B."/>
            <person name="Johnson J."/>
            <person name="Kuo A."/>
            <person name="Lim J.H.P."/>
            <person name="Lipzen A."/>
            <person name="Nolan M."/>
            <person name="Ohm R.A."/>
            <person name="Tamas L."/>
            <person name="Grigoriev I.V."/>
            <person name="Spatafora J.W."/>
            <person name="Nagy L.G."/>
            <person name="Kovacs G.M."/>
        </authorList>
    </citation>
    <scope>NUCLEOTIDE SEQUENCE [LARGE SCALE GENOMIC DNA]</scope>
    <source>
        <strain evidence="2 3">DSE2036</strain>
    </source>
</reference>
<accession>A0A2V1D178</accession>
<name>A0A2V1D178_9PLEO</name>
<sequence length="250" mass="28968">MQNHVYTYRRIRLAVLPSYNPQTLSQTPSLKDSLILRKTYLRRSPVFSYGMRVQGTCSPKCNHYLALAQHAPPSGHGVRRNSIPRILRLTPRVRPTQNEHPACSKKTRSSREESHVKTIGKRIYLVFLVSCCYYKVTVRRGFLRKTIVHTLRHVKPKPEPNGTPDRKIVLCTLVHPSCTSCDSQQMLQRCTQYALHLVHCRNYPGRPTASRRCQMSMHCLPARVGAYRPKHKLKAMRRSPFGSVRHWRCM</sequence>
<proteinExistence type="predicted"/>
<dbReference type="Proteomes" id="UP000244855">
    <property type="component" value="Unassembled WGS sequence"/>
</dbReference>
<dbReference type="AlphaFoldDB" id="A0A2V1D178"/>
<dbReference type="EMBL" id="KZ805779">
    <property type="protein sequence ID" value="PVH91790.1"/>
    <property type="molecule type" value="Genomic_DNA"/>
</dbReference>
<organism evidence="2 3">
    <name type="scientific">Periconia macrospinosa</name>
    <dbReference type="NCBI Taxonomy" id="97972"/>
    <lineage>
        <taxon>Eukaryota</taxon>
        <taxon>Fungi</taxon>
        <taxon>Dikarya</taxon>
        <taxon>Ascomycota</taxon>
        <taxon>Pezizomycotina</taxon>
        <taxon>Dothideomycetes</taxon>
        <taxon>Pleosporomycetidae</taxon>
        <taxon>Pleosporales</taxon>
        <taxon>Massarineae</taxon>
        <taxon>Periconiaceae</taxon>
        <taxon>Periconia</taxon>
    </lineage>
</organism>
<keyword evidence="3" id="KW-1185">Reference proteome</keyword>
<evidence type="ECO:0000313" key="3">
    <source>
        <dbReference type="Proteomes" id="UP000244855"/>
    </source>
</evidence>
<gene>
    <name evidence="2" type="ORF">DM02DRAFT_315658</name>
</gene>